<keyword evidence="4" id="KW-1185">Reference proteome</keyword>
<dbReference type="Pfam" id="PF04075">
    <property type="entry name" value="F420H2_quin_red"/>
    <property type="match status" value="1"/>
</dbReference>
<protein>
    <submittedName>
        <fullName evidence="3">Nitroreductase</fullName>
    </submittedName>
</protein>
<gene>
    <name evidence="3" type="ORF">GCM10017786_73980</name>
</gene>
<comment type="similarity">
    <text evidence="1">Belongs to the F420H(2)-dependent quinone reductase family.</text>
</comment>
<proteinExistence type="inferred from homology"/>
<sequence>MPGVSDHFEREYAPSPTDWVREAVETFEASGGEANLNEPGGAPIVVVTTVGAKTGKIRKSPLMRIEQGGKYLAVASNGGRRANPGWVANIRAHPTVELQDGAVKKTYVARELDGQERREWWEYAVAIWPTYVQWQNKTDRHIPLFLLEAEASS</sequence>
<dbReference type="NCBIfam" id="TIGR00026">
    <property type="entry name" value="hi_GC_TIGR00026"/>
    <property type="match status" value="1"/>
</dbReference>
<name>A0ABQ3JHQ7_9PSEU</name>
<dbReference type="InterPro" id="IPR004378">
    <property type="entry name" value="F420H2_quin_Rdtase"/>
</dbReference>
<evidence type="ECO:0000256" key="2">
    <source>
        <dbReference type="ARBA" id="ARBA00049106"/>
    </source>
</evidence>
<reference evidence="4" key="1">
    <citation type="journal article" date="2019" name="Int. J. Syst. Evol. Microbiol.">
        <title>The Global Catalogue of Microorganisms (GCM) 10K type strain sequencing project: providing services to taxonomists for standard genome sequencing and annotation.</title>
        <authorList>
            <consortium name="The Broad Institute Genomics Platform"/>
            <consortium name="The Broad Institute Genome Sequencing Center for Infectious Disease"/>
            <person name="Wu L."/>
            <person name="Ma J."/>
        </authorList>
    </citation>
    <scope>NUCLEOTIDE SEQUENCE [LARGE SCALE GENOMIC DNA]</scope>
    <source>
        <strain evidence="4">CGMCC 4.7677</strain>
    </source>
</reference>
<dbReference type="InterPro" id="IPR012349">
    <property type="entry name" value="Split_barrel_FMN-bd"/>
</dbReference>
<evidence type="ECO:0000313" key="3">
    <source>
        <dbReference type="EMBL" id="GHF29048.1"/>
    </source>
</evidence>
<comment type="caution">
    <text evidence="3">The sequence shown here is derived from an EMBL/GenBank/DDBJ whole genome shotgun (WGS) entry which is preliminary data.</text>
</comment>
<comment type="catalytic activity">
    <reaction evidence="2">
        <text>oxidized coenzyme F420-(gamma-L-Glu)(n) + a quinol + H(+) = reduced coenzyme F420-(gamma-L-Glu)(n) + a quinone</text>
        <dbReference type="Rhea" id="RHEA:39663"/>
        <dbReference type="Rhea" id="RHEA-COMP:12939"/>
        <dbReference type="Rhea" id="RHEA-COMP:14378"/>
        <dbReference type="ChEBI" id="CHEBI:15378"/>
        <dbReference type="ChEBI" id="CHEBI:24646"/>
        <dbReference type="ChEBI" id="CHEBI:132124"/>
        <dbReference type="ChEBI" id="CHEBI:133980"/>
        <dbReference type="ChEBI" id="CHEBI:139511"/>
    </reaction>
</comment>
<dbReference type="EMBL" id="BNAU01000013">
    <property type="protein sequence ID" value="GHF29048.1"/>
    <property type="molecule type" value="Genomic_DNA"/>
</dbReference>
<evidence type="ECO:0000313" key="4">
    <source>
        <dbReference type="Proteomes" id="UP000605897"/>
    </source>
</evidence>
<organism evidence="3 4">
    <name type="scientific">Amycolatopsis deserti</name>
    <dbReference type="NCBI Taxonomy" id="185696"/>
    <lineage>
        <taxon>Bacteria</taxon>
        <taxon>Bacillati</taxon>
        <taxon>Actinomycetota</taxon>
        <taxon>Actinomycetes</taxon>
        <taxon>Pseudonocardiales</taxon>
        <taxon>Pseudonocardiaceae</taxon>
        <taxon>Amycolatopsis</taxon>
    </lineage>
</organism>
<accession>A0ABQ3JHQ7</accession>
<dbReference type="Proteomes" id="UP000605897">
    <property type="component" value="Unassembled WGS sequence"/>
</dbReference>
<dbReference type="Gene3D" id="2.30.110.10">
    <property type="entry name" value="Electron Transport, Fmn-binding Protein, Chain A"/>
    <property type="match status" value="1"/>
</dbReference>
<dbReference type="PANTHER" id="PTHR39428">
    <property type="entry name" value="F420H(2)-DEPENDENT QUINONE REDUCTASE RV1261C"/>
    <property type="match status" value="1"/>
</dbReference>
<dbReference type="PANTHER" id="PTHR39428:SF3">
    <property type="entry name" value="DEAZAFLAVIN-DEPENDENT NITROREDUCTASE"/>
    <property type="match status" value="1"/>
</dbReference>
<evidence type="ECO:0000256" key="1">
    <source>
        <dbReference type="ARBA" id="ARBA00008710"/>
    </source>
</evidence>